<accession>A0ABV2L1X7</accession>
<evidence type="ECO:0000256" key="1">
    <source>
        <dbReference type="SAM" id="MobiDB-lite"/>
    </source>
</evidence>
<dbReference type="InterPro" id="IPR050767">
    <property type="entry name" value="Sel1_AlgK"/>
</dbReference>
<feature type="region of interest" description="Disordered" evidence="1">
    <location>
        <begin position="646"/>
        <end position="727"/>
    </location>
</feature>
<dbReference type="Pfam" id="PF08238">
    <property type="entry name" value="Sel1"/>
    <property type="match status" value="4"/>
</dbReference>
<feature type="region of interest" description="Disordered" evidence="1">
    <location>
        <begin position="1094"/>
        <end position="1132"/>
    </location>
</feature>
<dbReference type="RefSeq" id="WP_238278462.1">
    <property type="nucleotide sequence ID" value="NZ_BPQL01000036.1"/>
</dbReference>
<evidence type="ECO:0000313" key="2">
    <source>
        <dbReference type="EMBL" id="MET3691840.1"/>
    </source>
</evidence>
<protein>
    <submittedName>
        <fullName evidence="2">Localization factor PodJL</fullName>
    </submittedName>
</protein>
<sequence>MTRTATLNLEGFDPDVLEAARDVARRAGIPVETWIASIVDPDAAARAATEERRQPAPPIAQTTSEVPPAPPLQAAAAHPQAAAAPLQAAAPQLQTDAAPRQSAAPESAPVATPAMDPAPAAAGIDSALSEMMQRLDATDERMRRESQASQDAASRTIAGIEARLGAAAQPAAAPSELVDRLSEIERRMTEIGSQLAQPRPLGRRGRAAETEIRDAVSEIRQRQRELAAGAAQEAQPLEGQTPEGQAPKASSPAIAELQNETSRLRESIGGLASGRDVGALEQAMRALAAGVQRAQAPSDLAAIAAPIELIRVQVARLAEDVAENVHARVAADVERLAAKVDGALHSAPAGFAEQDVLGGLFRELDEIRRLIGALAGPERIQSLASGLQTISTQIAQLHDGKPGEAGSLAELRPLLEEIRSGLRSGPDSGIGEQIQEMGAKLDALRGSAPMGTGAQSDAILHRLDALSEQVERVHINPVGDLIGRLEDLGATLRRPAPPEEDFASIRTMLHDLTVKLDRVGTGDGPRDEGLDALEQQVLALAQRIDTRDADPALAGLERTMSDLLDQVSALRAEAPIEAAVERAARNAVAESIGAVADPEEVGLLRASLADLRAHQVASEQRMQATLNGVYSALERLVGRLGTLEGEAASAGSGRPGRETIPERAYTERPPLDRAGPRSDGPRNDAPRGSRPTIPAALHTGPDLPLEPGAGRPGRERAAESAETPAVADSDIKTSFIAAARRAAQAAQAEAAGQSIPLDPPESRDAGQAPERGGRLARLRGEIDRRRKPLLLGLAAIVLALGALQAVNARRSTGAVAPAMSEAATLPPAAEAAPATTQALADVSAPAKAPEAKPPAEPQTTQSLAETPSAAIPANPAKTGPDRAGLPKVAALASLSGDLAGVPPALGKLRQATLDGDAAAAYDLATRASEARGMPRDNVMAARILEKVAASGYAPAQYKLASLHEKGVGLPRDLVQAKLWYGRAAELGNARAMHNLAVIYAETPAANGKPDFATASQWFKRGAEFGLRDSQYNLAVLYARGLGVQQDLEQSYLWFSAASAQGDSDAAKKRDDVAAKLDPKALAAAKAQVAAFKARTPDPAANEPPAPFAIENSMSLLGAPPPSPGATPPARRI</sequence>
<proteinExistence type="predicted"/>
<reference evidence="2 3" key="1">
    <citation type="submission" date="2024-06" db="EMBL/GenBank/DDBJ databases">
        <title>Genomic Encyclopedia of Type Strains, Phase IV (KMG-IV): sequencing the most valuable type-strain genomes for metagenomic binning, comparative biology and taxonomic classification.</title>
        <authorList>
            <person name="Goeker M."/>
        </authorList>
    </citation>
    <scope>NUCLEOTIDE SEQUENCE [LARGE SCALE GENOMIC DNA]</scope>
    <source>
        <strain evidence="2 3">DSM 21331</strain>
    </source>
</reference>
<dbReference type="SMART" id="SM00671">
    <property type="entry name" value="SEL1"/>
    <property type="match status" value="4"/>
</dbReference>
<keyword evidence="3" id="KW-1185">Reference proteome</keyword>
<dbReference type="InterPro" id="IPR011990">
    <property type="entry name" value="TPR-like_helical_dom_sf"/>
</dbReference>
<feature type="compositionally biased region" description="Low complexity" evidence="1">
    <location>
        <begin position="827"/>
        <end position="848"/>
    </location>
</feature>
<organism evidence="2 3">
    <name type="scientific">Methylobacterium goesingense</name>
    <dbReference type="NCBI Taxonomy" id="243690"/>
    <lineage>
        <taxon>Bacteria</taxon>
        <taxon>Pseudomonadati</taxon>
        <taxon>Pseudomonadota</taxon>
        <taxon>Alphaproteobacteria</taxon>
        <taxon>Hyphomicrobiales</taxon>
        <taxon>Methylobacteriaceae</taxon>
        <taxon>Methylobacterium</taxon>
    </lineage>
</organism>
<evidence type="ECO:0000313" key="3">
    <source>
        <dbReference type="Proteomes" id="UP001549145"/>
    </source>
</evidence>
<dbReference type="Gene3D" id="1.25.40.10">
    <property type="entry name" value="Tetratricopeptide repeat domain"/>
    <property type="match status" value="1"/>
</dbReference>
<feature type="compositionally biased region" description="Low complexity" evidence="1">
    <location>
        <begin position="72"/>
        <end position="99"/>
    </location>
</feature>
<feature type="region of interest" description="Disordered" evidence="1">
    <location>
        <begin position="219"/>
        <end position="253"/>
    </location>
</feature>
<feature type="region of interest" description="Disordered" evidence="1">
    <location>
        <begin position="747"/>
        <end position="779"/>
    </location>
</feature>
<dbReference type="SUPFAM" id="SSF81901">
    <property type="entry name" value="HCP-like"/>
    <property type="match status" value="1"/>
</dbReference>
<dbReference type="Proteomes" id="UP001549145">
    <property type="component" value="Unassembled WGS sequence"/>
</dbReference>
<name>A0ABV2L1X7_9HYPH</name>
<feature type="region of interest" description="Disordered" evidence="1">
    <location>
        <begin position="45"/>
        <end position="120"/>
    </location>
</feature>
<dbReference type="PANTHER" id="PTHR11102:SF160">
    <property type="entry name" value="ERAD-ASSOCIATED E3 UBIQUITIN-PROTEIN LIGASE COMPONENT HRD3"/>
    <property type="match status" value="1"/>
</dbReference>
<gene>
    <name evidence="2" type="ORF">ABID43_001365</name>
</gene>
<dbReference type="PANTHER" id="PTHR11102">
    <property type="entry name" value="SEL-1-LIKE PROTEIN"/>
    <property type="match status" value="1"/>
</dbReference>
<dbReference type="InterPro" id="IPR006597">
    <property type="entry name" value="Sel1-like"/>
</dbReference>
<dbReference type="EMBL" id="JBEPMM010000002">
    <property type="protein sequence ID" value="MET3691840.1"/>
    <property type="molecule type" value="Genomic_DNA"/>
</dbReference>
<comment type="caution">
    <text evidence="2">The sequence shown here is derived from an EMBL/GenBank/DDBJ whole genome shotgun (WGS) entry which is preliminary data.</text>
</comment>
<feature type="compositionally biased region" description="Low complexity" evidence="1">
    <location>
        <begin position="108"/>
        <end position="120"/>
    </location>
</feature>
<feature type="region of interest" description="Disordered" evidence="1">
    <location>
        <begin position="827"/>
        <end position="883"/>
    </location>
</feature>
<feature type="compositionally biased region" description="Basic and acidic residues" evidence="1">
    <location>
        <begin position="655"/>
        <end position="687"/>
    </location>
</feature>